<dbReference type="PROSITE" id="PS51257">
    <property type="entry name" value="PROKAR_LIPOPROTEIN"/>
    <property type="match status" value="1"/>
</dbReference>
<keyword evidence="2" id="KW-1185">Reference proteome</keyword>
<evidence type="ECO:0000313" key="1">
    <source>
        <dbReference type="EMBL" id="WAC02637.1"/>
    </source>
</evidence>
<dbReference type="KEGG" id="lnu:N7U66_02830"/>
<organism evidence="1 2">
    <name type="scientific">Lacinutrix neustonica</name>
    <dbReference type="NCBI Taxonomy" id="2980107"/>
    <lineage>
        <taxon>Bacteria</taxon>
        <taxon>Pseudomonadati</taxon>
        <taxon>Bacteroidota</taxon>
        <taxon>Flavobacteriia</taxon>
        <taxon>Flavobacteriales</taxon>
        <taxon>Flavobacteriaceae</taxon>
        <taxon>Lacinutrix</taxon>
    </lineage>
</organism>
<keyword evidence="1" id="KW-0176">Collagen</keyword>
<dbReference type="Proteomes" id="UP001164705">
    <property type="component" value="Chromosome"/>
</dbReference>
<sequence length="176" mass="19581">MKKLLSVVFVFGLLLTACQGSQGPPGRDGFDGFDGANGQDGGLIVSSAFEVEVNFNAANNYEIFEPYGFEVFPSDVTLVYLLRDTINGQDIWRLTPQNVEFNTGTLTYNFDFTQSDVRLFLDGTIDFGTLDASYTQNQIFRVVVVPADNVDGLNRVDLSDLEAVMGYSRIERFEKK</sequence>
<accession>A0A9E8MY27</accession>
<reference evidence="1" key="1">
    <citation type="submission" date="2022-11" db="EMBL/GenBank/DDBJ databases">
        <title>Lacinutrix neustonica HL-RS19T sp. nov., isolated from the surface microlayer sample of brackish Lake Shihwa.</title>
        <authorList>
            <person name="Choi J.Y."/>
            <person name="Hwang C.Y."/>
        </authorList>
    </citation>
    <scope>NUCLEOTIDE SEQUENCE</scope>
    <source>
        <strain evidence="1">HL-RS19</strain>
    </source>
</reference>
<evidence type="ECO:0000313" key="2">
    <source>
        <dbReference type="Proteomes" id="UP001164705"/>
    </source>
</evidence>
<protein>
    <submittedName>
        <fullName evidence="1">Collagen-like protein</fullName>
    </submittedName>
</protein>
<proteinExistence type="predicted"/>
<gene>
    <name evidence="1" type="ORF">N7U66_02830</name>
</gene>
<name>A0A9E8MY27_9FLAO</name>
<dbReference type="AlphaFoldDB" id="A0A9E8MY27"/>
<dbReference type="RefSeq" id="WP_267677234.1">
    <property type="nucleotide sequence ID" value="NZ_CP113088.1"/>
</dbReference>
<dbReference type="EMBL" id="CP113088">
    <property type="protein sequence ID" value="WAC02637.1"/>
    <property type="molecule type" value="Genomic_DNA"/>
</dbReference>